<dbReference type="SMART" id="SM00065">
    <property type="entry name" value="GAF"/>
    <property type="match status" value="1"/>
</dbReference>
<dbReference type="InterPro" id="IPR013656">
    <property type="entry name" value="PAS_4"/>
</dbReference>
<dbReference type="Pfam" id="PF01590">
    <property type="entry name" value="GAF"/>
    <property type="match status" value="1"/>
</dbReference>
<comment type="catalytic activity">
    <reaction evidence="1">
        <text>ATP + protein L-histidine = ADP + protein N-phospho-L-histidine.</text>
        <dbReference type="EC" id="2.7.13.3"/>
    </reaction>
</comment>
<evidence type="ECO:0000256" key="3">
    <source>
        <dbReference type="ARBA" id="ARBA00022553"/>
    </source>
</evidence>
<accession>A0A0P6XTP1</accession>
<feature type="domain" description="PAC" evidence="11">
    <location>
        <begin position="689"/>
        <end position="741"/>
    </location>
</feature>
<dbReference type="SUPFAM" id="SSF55781">
    <property type="entry name" value="GAF domain-like"/>
    <property type="match status" value="1"/>
</dbReference>
<dbReference type="SUPFAM" id="SSF55874">
    <property type="entry name" value="ATPase domain of HSP90 chaperone/DNA topoisomerase II/histidine kinase"/>
    <property type="match status" value="1"/>
</dbReference>
<dbReference type="Pfam" id="PF02518">
    <property type="entry name" value="HATPase_c"/>
    <property type="match status" value="1"/>
</dbReference>
<dbReference type="Pfam" id="PF13426">
    <property type="entry name" value="PAS_9"/>
    <property type="match status" value="1"/>
</dbReference>
<feature type="transmembrane region" description="Helical" evidence="8">
    <location>
        <begin position="298"/>
        <end position="316"/>
    </location>
</feature>
<dbReference type="SMART" id="SM00091">
    <property type="entry name" value="PAS"/>
    <property type="match status" value="4"/>
</dbReference>
<feature type="coiled-coil region" evidence="6">
    <location>
        <begin position="30"/>
        <end position="57"/>
    </location>
</feature>
<dbReference type="PROSITE" id="PS50113">
    <property type="entry name" value="PAC"/>
    <property type="match status" value="2"/>
</dbReference>
<proteinExistence type="predicted"/>
<dbReference type="OrthoDB" id="9767435at2"/>
<dbReference type="InterPro" id="IPR001610">
    <property type="entry name" value="PAC"/>
</dbReference>
<dbReference type="Proteomes" id="UP000050430">
    <property type="component" value="Unassembled WGS sequence"/>
</dbReference>
<dbReference type="PROSITE" id="PS50112">
    <property type="entry name" value="PAS"/>
    <property type="match status" value="2"/>
</dbReference>
<dbReference type="CDD" id="cd00130">
    <property type="entry name" value="PAS"/>
    <property type="match status" value="2"/>
</dbReference>
<dbReference type="InterPro" id="IPR000014">
    <property type="entry name" value="PAS"/>
</dbReference>
<dbReference type="InterPro" id="IPR035965">
    <property type="entry name" value="PAS-like_dom_sf"/>
</dbReference>
<dbReference type="InterPro" id="IPR011495">
    <property type="entry name" value="Sig_transdc_His_kin_sub2_dim/P"/>
</dbReference>
<keyword evidence="6" id="KW-0175">Coiled coil</keyword>
<dbReference type="InterPro" id="IPR005467">
    <property type="entry name" value="His_kinase_dom"/>
</dbReference>
<evidence type="ECO:0000259" key="11">
    <source>
        <dbReference type="PROSITE" id="PS50113"/>
    </source>
</evidence>
<dbReference type="GO" id="GO:0004673">
    <property type="term" value="F:protein histidine kinase activity"/>
    <property type="evidence" value="ECO:0007669"/>
    <property type="project" value="UniProtKB-EC"/>
</dbReference>
<keyword evidence="4" id="KW-0808">Transferase</keyword>
<evidence type="ECO:0000259" key="10">
    <source>
        <dbReference type="PROSITE" id="PS50112"/>
    </source>
</evidence>
<dbReference type="InterPro" id="IPR013655">
    <property type="entry name" value="PAS_fold_3"/>
</dbReference>
<evidence type="ECO:0000256" key="8">
    <source>
        <dbReference type="SAM" id="Phobius"/>
    </source>
</evidence>
<dbReference type="Gene3D" id="3.30.565.10">
    <property type="entry name" value="Histidine kinase-like ATPase, C-terminal domain"/>
    <property type="match status" value="1"/>
</dbReference>
<keyword evidence="8" id="KW-1133">Transmembrane helix</keyword>
<dbReference type="Gene3D" id="3.30.450.40">
    <property type="match status" value="1"/>
</dbReference>
<keyword evidence="13" id="KW-1185">Reference proteome</keyword>
<dbReference type="STRING" id="229920.ADM99_07045"/>
<evidence type="ECO:0000256" key="5">
    <source>
        <dbReference type="ARBA" id="ARBA00022777"/>
    </source>
</evidence>
<dbReference type="EMBL" id="LGCK01000007">
    <property type="protein sequence ID" value="KPL72816.1"/>
    <property type="molecule type" value="Genomic_DNA"/>
</dbReference>
<reference evidence="12 13" key="1">
    <citation type="submission" date="2015-07" db="EMBL/GenBank/DDBJ databases">
        <title>Genome sequence of Leptolinea tardivitalis DSM 16556.</title>
        <authorList>
            <person name="Hemp J."/>
            <person name="Ward L.M."/>
            <person name="Pace L.A."/>
            <person name="Fischer W.W."/>
        </authorList>
    </citation>
    <scope>NUCLEOTIDE SEQUENCE [LARGE SCALE GENOMIC DNA]</scope>
    <source>
        <strain evidence="12 13">YMTK-2</strain>
    </source>
</reference>
<dbReference type="InterPro" id="IPR003594">
    <property type="entry name" value="HATPase_dom"/>
</dbReference>
<dbReference type="PANTHER" id="PTHR43304">
    <property type="entry name" value="PHYTOCHROME-LIKE PROTEIN CPH1"/>
    <property type="match status" value="1"/>
</dbReference>
<keyword evidence="3" id="KW-0597">Phosphoprotein</keyword>
<dbReference type="Pfam" id="PF08447">
    <property type="entry name" value="PAS_3"/>
    <property type="match status" value="2"/>
</dbReference>
<dbReference type="Pfam" id="PF08448">
    <property type="entry name" value="PAS_4"/>
    <property type="match status" value="1"/>
</dbReference>
<dbReference type="InterPro" id="IPR003018">
    <property type="entry name" value="GAF"/>
</dbReference>
<protein>
    <recommendedName>
        <fullName evidence="2">histidine kinase</fullName>
        <ecNumber evidence="2">2.7.13.3</ecNumber>
    </recommendedName>
</protein>
<dbReference type="PANTHER" id="PTHR43304:SF1">
    <property type="entry name" value="PAC DOMAIN-CONTAINING PROTEIN"/>
    <property type="match status" value="1"/>
</dbReference>
<dbReference type="PROSITE" id="PS50109">
    <property type="entry name" value="HIS_KIN"/>
    <property type="match status" value="1"/>
</dbReference>
<dbReference type="SUPFAM" id="SSF55785">
    <property type="entry name" value="PYP-like sensor domain (PAS domain)"/>
    <property type="match status" value="4"/>
</dbReference>
<keyword evidence="8" id="KW-0812">Transmembrane</keyword>
<dbReference type="InterPro" id="IPR036890">
    <property type="entry name" value="HATPase_C_sf"/>
</dbReference>
<organism evidence="12 13">
    <name type="scientific">Leptolinea tardivitalis</name>
    <dbReference type="NCBI Taxonomy" id="229920"/>
    <lineage>
        <taxon>Bacteria</taxon>
        <taxon>Bacillati</taxon>
        <taxon>Chloroflexota</taxon>
        <taxon>Anaerolineae</taxon>
        <taxon>Anaerolineales</taxon>
        <taxon>Anaerolineaceae</taxon>
        <taxon>Leptolinea</taxon>
    </lineage>
</organism>
<evidence type="ECO:0000256" key="6">
    <source>
        <dbReference type="SAM" id="Coils"/>
    </source>
</evidence>
<keyword evidence="8" id="KW-0472">Membrane</keyword>
<dbReference type="InterPro" id="IPR052162">
    <property type="entry name" value="Sensor_kinase/Photoreceptor"/>
</dbReference>
<evidence type="ECO:0000313" key="13">
    <source>
        <dbReference type="Proteomes" id="UP000050430"/>
    </source>
</evidence>
<sequence>MAKQKVPLKETPSKTISPELHLNSNSMPLNDELIKRIKALEEENLHLKEQNASLILRDTRFQLITRNSSETILFQNKELIYIWVVNSTPLMALEQIIGKTDADLLSRNEALRVTNIKKHLLETGESYYEEVSLPVNDTIRYFGKRFQVWFNEEGKAIGIATYFRDISDQKVVEQELKKQLEGEKLVADISAQFIAAKIAHIEEQIPDALHKMASYLEADRGVVRLINPETGIIQRGFEWNARSLASTKLETPGLPMDFFSWTDAQLRNNQPVYVADSREIPDEAVSEREFLLQTEIRSLVLLPLFVFGVFFGYVGFGSATPHPFWSEREKGLLELFRTTIVNVLERRDRENALNESQEQYQTLSENSPNAIFIIQNNQIIYSNQAGARLFGYENPEELINVEYEKLIPKEMLTTFRQHISKTGKTIKPVELSFHVRGNRNVVVEFMTLPIKLKGKGAFLAIGVDITHRKRIEEEIESNRRFLNDILNISPLAIFVYDRISNQMVFFNNAASDIFGYSSEEFFKLDNRQILQSVHPEDLQSAIQMNQKLERLSEGEVLEGDFRWLKPDGTILYLHSYQTAINRSSDGATTRTLTIVQNMTEYRKTQEELRKSEDDFRKLVENIPGIVYQALCDENFTTIYISDYFTKLTNIDKNDILFNHAINWKDMIDPDDWEKLSQAIGKSIKDNTPFEVEYRLRKANGEYIWIVDTGRVTYDEDNQPLYINGIMTDISTRKRDFEAMRQLSQDNLRLLAQARRDSETKTLLLNEVNHRVKNNIASIIGLVDLEAKREIHSPSDYENVLSNIKTRISGLATVHDILSSNQWAPVQLDLFLRKIIENASSSSPIGRKVSLNIYAQDRNLWVNSRQATALALIFNELTTNAIRHAFSNQEKGAITVTIRKEAKDTNRVRICFADNGPGWPEEILAGKGGNVGMQVIRLSAISPLYGEIKFENHNGATAIITFNLAPQRDLLNPSVDVFTF</sequence>
<evidence type="ECO:0000256" key="7">
    <source>
        <dbReference type="SAM" id="MobiDB-lite"/>
    </source>
</evidence>
<comment type="caution">
    <text evidence="12">The sequence shown here is derived from an EMBL/GenBank/DDBJ whole genome shotgun (WGS) entry which is preliminary data.</text>
</comment>
<feature type="domain" description="PAS" evidence="10">
    <location>
        <begin position="478"/>
        <end position="555"/>
    </location>
</feature>
<keyword evidence="5" id="KW-0418">Kinase</keyword>
<evidence type="ECO:0000313" key="12">
    <source>
        <dbReference type="EMBL" id="KPL72816.1"/>
    </source>
</evidence>
<feature type="region of interest" description="Disordered" evidence="7">
    <location>
        <begin position="1"/>
        <end position="22"/>
    </location>
</feature>
<dbReference type="Gene3D" id="3.30.450.20">
    <property type="entry name" value="PAS domain"/>
    <property type="match status" value="4"/>
</dbReference>
<feature type="domain" description="PAS" evidence="10">
    <location>
        <begin position="611"/>
        <end position="686"/>
    </location>
</feature>
<dbReference type="EC" id="2.7.13.3" evidence="2"/>
<name>A0A0P6XTP1_9CHLR</name>
<dbReference type="NCBIfam" id="TIGR00229">
    <property type="entry name" value="sensory_box"/>
    <property type="match status" value="3"/>
</dbReference>
<feature type="domain" description="Histidine kinase" evidence="9">
    <location>
        <begin position="766"/>
        <end position="967"/>
    </location>
</feature>
<dbReference type="SMART" id="SM00086">
    <property type="entry name" value="PAC"/>
    <property type="match status" value="2"/>
</dbReference>
<dbReference type="InterPro" id="IPR000700">
    <property type="entry name" value="PAS-assoc_C"/>
</dbReference>
<dbReference type="RefSeq" id="WP_062421075.1">
    <property type="nucleotide sequence ID" value="NZ_BBYA01000008.1"/>
</dbReference>
<evidence type="ECO:0000256" key="1">
    <source>
        <dbReference type="ARBA" id="ARBA00000085"/>
    </source>
</evidence>
<evidence type="ECO:0000256" key="2">
    <source>
        <dbReference type="ARBA" id="ARBA00012438"/>
    </source>
</evidence>
<dbReference type="Pfam" id="PF07568">
    <property type="entry name" value="HisKA_2"/>
    <property type="match status" value="1"/>
</dbReference>
<evidence type="ECO:0000256" key="4">
    <source>
        <dbReference type="ARBA" id="ARBA00022679"/>
    </source>
</evidence>
<gene>
    <name evidence="12" type="ORF">ADM99_07045</name>
</gene>
<evidence type="ECO:0000259" key="9">
    <source>
        <dbReference type="PROSITE" id="PS50109"/>
    </source>
</evidence>
<dbReference type="AlphaFoldDB" id="A0A0P6XTP1"/>
<feature type="domain" description="PAC" evidence="11">
    <location>
        <begin position="557"/>
        <end position="610"/>
    </location>
</feature>
<dbReference type="InterPro" id="IPR029016">
    <property type="entry name" value="GAF-like_dom_sf"/>
</dbReference>